<reference evidence="1 2" key="1">
    <citation type="submission" date="2023-03" db="EMBL/GenBank/DDBJ databases">
        <title>Genome insight into feeding habits of ladybird beetles.</title>
        <authorList>
            <person name="Li H.-S."/>
            <person name="Huang Y.-H."/>
            <person name="Pang H."/>
        </authorList>
    </citation>
    <scope>NUCLEOTIDE SEQUENCE [LARGE SCALE GENOMIC DNA]</scope>
    <source>
        <strain evidence="1">SYSU_2023b</strain>
        <tissue evidence="1">Whole body</tissue>
    </source>
</reference>
<sequence length="125" mass="15197">MFSQEEFITYNVKQIRRDIKNVKLKMSKFLQHIDSFFLFKVPDKRLQLNSMSHFNCVESEKRIAVFAVKSRLTAENGIDETDDDWGWLLWQRRRIFVPKASQVLQVVQRQRRRRRRDLWTGQVHT</sequence>
<name>A0AAW1UMF0_9CUCU</name>
<protein>
    <submittedName>
        <fullName evidence="1">Uncharacterized protein</fullName>
    </submittedName>
</protein>
<dbReference type="AlphaFoldDB" id="A0AAW1UMF0"/>
<keyword evidence="2" id="KW-1185">Reference proteome</keyword>
<organism evidence="1 2">
    <name type="scientific">Henosepilachna vigintioctopunctata</name>
    <dbReference type="NCBI Taxonomy" id="420089"/>
    <lineage>
        <taxon>Eukaryota</taxon>
        <taxon>Metazoa</taxon>
        <taxon>Ecdysozoa</taxon>
        <taxon>Arthropoda</taxon>
        <taxon>Hexapoda</taxon>
        <taxon>Insecta</taxon>
        <taxon>Pterygota</taxon>
        <taxon>Neoptera</taxon>
        <taxon>Endopterygota</taxon>
        <taxon>Coleoptera</taxon>
        <taxon>Polyphaga</taxon>
        <taxon>Cucujiformia</taxon>
        <taxon>Coccinelloidea</taxon>
        <taxon>Coccinellidae</taxon>
        <taxon>Epilachninae</taxon>
        <taxon>Epilachnini</taxon>
        <taxon>Henosepilachna</taxon>
    </lineage>
</organism>
<proteinExistence type="predicted"/>
<accession>A0AAW1UMF0</accession>
<gene>
    <name evidence="1" type="ORF">WA026_009012</name>
</gene>
<dbReference type="Proteomes" id="UP001431783">
    <property type="component" value="Unassembled WGS sequence"/>
</dbReference>
<dbReference type="EMBL" id="JARQZJ010000094">
    <property type="protein sequence ID" value="KAK9884786.1"/>
    <property type="molecule type" value="Genomic_DNA"/>
</dbReference>
<evidence type="ECO:0000313" key="1">
    <source>
        <dbReference type="EMBL" id="KAK9884786.1"/>
    </source>
</evidence>
<comment type="caution">
    <text evidence="1">The sequence shown here is derived from an EMBL/GenBank/DDBJ whole genome shotgun (WGS) entry which is preliminary data.</text>
</comment>
<evidence type="ECO:0000313" key="2">
    <source>
        <dbReference type="Proteomes" id="UP001431783"/>
    </source>
</evidence>